<feature type="compositionally biased region" description="Low complexity" evidence="2">
    <location>
        <begin position="119"/>
        <end position="133"/>
    </location>
</feature>
<evidence type="ECO:0000313" key="3">
    <source>
        <dbReference type="EMBL" id="KAF1987507.1"/>
    </source>
</evidence>
<dbReference type="AlphaFoldDB" id="A0A6G1H374"/>
<feature type="region of interest" description="Disordered" evidence="2">
    <location>
        <begin position="365"/>
        <end position="418"/>
    </location>
</feature>
<feature type="region of interest" description="Disordered" evidence="2">
    <location>
        <begin position="83"/>
        <end position="195"/>
    </location>
</feature>
<keyword evidence="1" id="KW-0175">Coiled coil</keyword>
<gene>
    <name evidence="3" type="ORF">K402DRAFT_453588</name>
</gene>
<feature type="compositionally biased region" description="Polar residues" evidence="2">
    <location>
        <begin position="395"/>
        <end position="418"/>
    </location>
</feature>
<reference evidence="3" key="1">
    <citation type="journal article" date="2020" name="Stud. Mycol.">
        <title>101 Dothideomycetes genomes: a test case for predicting lifestyles and emergence of pathogens.</title>
        <authorList>
            <person name="Haridas S."/>
            <person name="Albert R."/>
            <person name="Binder M."/>
            <person name="Bloem J."/>
            <person name="Labutti K."/>
            <person name="Salamov A."/>
            <person name="Andreopoulos B."/>
            <person name="Baker S."/>
            <person name="Barry K."/>
            <person name="Bills G."/>
            <person name="Bluhm B."/>
            <person name="Cannon C."/>
            <person name="Castanera R."/>
            <person name="Culley D."/>
            <person name="Daum C."/>
            <person name="Ezra D."/>
            <person name="Gonzalez J."/>
            <person name="Henrissat B."/>
            <person name="Kuo A."/>
            <person name="Liang C."/>
            <person name="Lipzen A."/>
            <person name="Lutzoni F."/>
            <person name="Magnuson J."/>
            <person name="Mondo S."/>
            <person name="Nolan M."/>
            <person name="Ohm R."/>
            <person name="Pangilinan J."/>
            <person name="Park H.-J."/>
            <person name="Ramirez L."/>
            <person name="Alfaro M."/>
            <person name="Sun H."/>
            <person name="Tritt A."/>
            <person name="Yoshinaga Y."/>
            <person name="Zwiers L.-H."/>
            <person name="Turgeon B."/>
            <person name="Goodwin S."/>
            <person name="Spatafora J."/>
            <person name="Crous P."/>
            <person name="Grigoriev I."/>
        </authorList>
    </citation>
    <scope>NUCLEOTIDE SEQUENCE</scope>
    <source>
        <strain evidence="3">CBS 113979</strain>
    </source>
</reference>
<feature type="compositionally biased region" description="Basic and acidic residues" evidence="2">
    <location>
        <begin position="142"/>
        <end position="152"/>
    </location>
</feature>
<evidence type="ECO:0000256" key="2">
    <source>
        <dbReference type="SAM" id="MobiDB-lite"/>
    </source>
</evidence>
<evidence type="ECO:0000256" key="1">
    <source>
        <dbReference type="SAM" id="Coils"/>
    </source>
</evidence>
<keyword evidence="4" id="KW-1185">Reference proteome</keyword>
<proteinExistence type="predicted"/>
<organism evidence="3 4">
    <name type="scientific">Aulographum hederae CBS 113979</name>
    <dbReference type="NCBI Taxonomy" id="1176131"/>
    <lineage>
        <taxon>Eukaryota</taxon>
        <taxon>Fungi</taxon>
        <taxon>Dikarya</taxon>
        <taxon>Ascomycota</taxon>
        <taxon>Pezizomycotina</taxon>
        <taxon>Dothideomycetes</taxon>
        <taxon>Pleosporomycetidae</taxon>
        <taxon>Aulographales</taxon>
        <taxon>Aulographaceae</taxon>
    </lineage>
</organism>
<evidence type="ECO:0000313" key="4">
    <source>
        <dbReference type="Proteomes" id="UP000800041"/>
    </source>
</evidence>
<feature type="coiled-coil region" evidence="1">
    <location>
        <begin position="4"/>
        <end position="41"/>
    </location>
</feature>
<accession>A0A6G1H374</accession>
<name>A0A6G1H374_9PEZI</name>
<dbReference type="Proteomes" id="UP000800041">
    <property type="component" value="Unassembled WGS sequence"/>
</dbReference>
<feature type="region of interest" description="Disordered" evidence="2">
    <location>
        <begin position="479"/>
        <end position="558"/>
    </location>
</feature>
<dbReference type="EMBL" id="ML977152">
    <property type="protein sequence ID" value="KAF1987507.1"/>
    <property type="molecule type" value="Genomic_DNA"/>
</dbReference>
<feature type="compositionally biased region" description="Basic and acidic residues" evidence="2">
    <location>
        <begin position="510"/>
        <end position="520"/>
    </location>
</feature>
<sequence>MAEQEELDRQLTEARENLAAIDELIDRRRDQDRRINALLGEGMRLLQGGEEAGEPTGAIAPPNPLAERMLPLVSEIAARQRMLEEEQAQRVAEDQRRREQLGLEEPATAPARSKKVAFEGSAEGGPSSAATASTEEHESEGEERPPRNKAKEILGINSPDRTAPTVQTGLLESHEDKQADLTPAEEEEPARQTPSALQVNVGAMGHDEAQVVEDYSLIASADYRLRSSYGPEFYEWLNSPVDNRPPSRVAAAAAAASPVPPPVLAPVLSSRSFTYTSISSAPVPAVVSPSPAPVLVPDIPAPPSAVSGGQGQASLNTLVHQDRSQAPTPVPSFGISAFPGESIPEEAPMPPSAHPHTRIPSLARFGSTGGSAGSHNRSRSLGRAPRMAPVITGPPSRTTSRMGSRTPSPFGGQSSGTEARSSMIGVAVTTDVTASYHLPALGRVTTAPIPATFGMPGGSFGLHPPSFSGHVPIELQGAEASGSGYHGHRIPGIPDGFEGPPEEPEQEPQEQPKKKEEGTFKKFRKAASPSNSEEREDKKRRKETPATLMKKLGRWQEF</sequence>
<feature type="compositionally biased region" description="Basic and acidic residues" evidence="2">
    <location>
        <begin position="83"/>
        <end position="101"/>
    </location>
</feature>
<protein>
    <submittedName>
        <fullName evidence="3">Uncharacterized protein</fullName>
    </submittedName>
</protein>